<protein>
    <submittedName>
        <fullName evidence="1">Uncharacterized protein</fullName>
    </submittedName>
</protein>
<dbReference type="PATRIC" id="fig|1179773.3.peg.688"/>
<dbReference type="Proteomes" id="UP000006281">
    <property type="component" value="Chromosome"/>
</dbReference>
<organism evidence="1 2">
    <name type="scientific">Saccharothrix espanaensis (strain ATCC 51144 / DSM 44229 / JCM 9112 / NBRC 15066 / NRRL 15764)</name>
    <dbReference type="NCBI Taxonomy" id="1179773"/>
    <lineage>
        <taxon>Bacteria</taxon>
        <taxon>Bacillati</taxon>
        <taxon>Actinomycetota</taxon>
        <taxon>Actinomycetes</taxon>
        <taxon>Pseudonocardiales</taxon>
        <taxon>Pseudonocardiaceae</taxon>
        <taxon>Saccharothrix</taxon>
    </lineage>
</organism>
<dbReference type="Gene3D" id="3.30.70.1230">
    <property type="entry name" value="Nucleotide cyclase"/>
    <property type="match status" value="1"/>
</dbReference>
<name>K0JUY5_SACES</name>
<evidence type="ECO:0000313" key="2">
    <source>
        <dbReference type="Proteomes" id="UP000006281"/>
    </source>
</evidence>
<dbReference type="RefSeq" id="WP_015098127.1">
    <property type="nucleotide sequence ID" value="NC_019673.1"/>
</dbReference>
<dbReference type="AlphaFoldDB" id="K0JUY5"/>
<dbReference type="OrthoDB" id="3626426at2"/>
<dbReference type="KEGG" id="sesp:BN6_06850"/>
<keyword evidence="2" id="KW-1185">Reference proteome</keyword>
<proteinExistence type="predicted"/>
<dbReference type="BioCyc" id="SESP1179773:BN6_RS41540-MONOMER"/>
<gene>
    <name evidence="1" type="ordered locus">BN6_06850</name>
</gene>
<sequence>MSTLALARTVLRFDVVGSGAGDRGRQVLLDRALESVLDLALDAVRDPRYPIGSSFRRADGDSATLVIEACIAKAWIVADFVLREIPIALSEVNRVSNPEHRLRLRVAIDHGETVVEVPHVGGDPVVATARLVDAPRFRQALVDSPAQDLGLIVSDRFYTEVVRRGERGLDQVGFRPIHVPAKDFRRLGWLWVPPGGEPAPRPGRGVKPETASVKIADAVRVFRVEGPPDVVLGLGE</sequence>
<dbReference type="eggNOG" id="COG3903">
    <property type="taxonomic scope" value="Bacteria"/>
</dbReference>
<dbReference type="InterPro" id="IPR029787">
    <property type="entry name" value="Nucleotide_cyclase"/>
</dbReference>
<accession>K0JUY5</accession>
<dbReference type="STRING" id="1179773.BN6_06850"/>
<dbReference type="HOGENOM" id="CLU_085079_2_0_11"/>
<dbReference type="EMBL" id="HE804045">
    <property type="protein sequence ID" value="CCH28013.1"/>
    <property type="molecule type" value="Genomic_DNA"/>
</dbReference>
<dbReference type="SUPFAM" id="SSF55073">
    <property type="entry name" value="Nucleotide cyclase"/>
    <property type="match status" value="1"/>
</dbReference>
<evidence type="ECO:0000313" key="1">
    <source>
        <dbReference type="EMBL" id="CCH28013.1"/>
    </source>
</evidence>
<reference evidence="1 2" key="1">
    <citation type="journal article" date="2012" name="BMC Genomics">
        <title>Complete genome sequence of Saccharothrix espanaensis DSM 44229T and comparison to the other completely sequenced Pseudonocardiaceae.</title>
        <authorList>
            <person name="Strobel T."/>
            <person name="Al-Dilaimi A."/>
            <person name="Blom J."/>
            <person name="Gessner A."/>
            <person name="Kalinowski J."/>
            <person name="Luzhetska M."/>
            <person name="Puhler A."/>
            <person name="Szczepanowski R."/>
            <person name="Bechthold A."/>
            <person name="Ruckert C."/>
        </authorList>
    </citation>
    <scope>NUCLEOTIDE SEQUENCE [LARGE SCALE GENOMIC DNA]</scope>
    <source>
        <strain evidence="2">ATCC 51144 / DSM 44229 / JCM 9112 / NBRC 15066 / NRRL 15764</strain>
    </source>
</reference>